<evidence type="ECO:0000256" key="4">
    <source>
        <dbReference type="ARBA" id="ARBA00023157"/>
    </source>
</evidence>
<dbReference type="Gene3D" id="3.40.30.10">
    <property type="entry name" value="Glutaredoxin"/>
    <property type="match status" value="1"/>
</dbReference>
<feature type="domain" description="Thioredoxin" evidence="7">
    <location>
        <begin position="48"/>
        <end position="195"/>
    </location>
</feature>
<evidence type="ECO:0000256" key="6">
    <source>
        <dbReference type="SAM" id="SignalP"/>
    </source>
</evidence>
<evidence type="ECO:0000256" key="3">
    <source>
        <dbReference type="ARBA" id="ARBA00022968"/>
    </source>
</evidence>
<keyword evidence="9" id="KW-1185">Reference proteome</keyword>
<comment type="subcellular location">
    <subcellularLocation>
        <location evidence="1">Cell envelope</location>
    </subcellularLocation>
</comment>
<reference evidence="8 9" key="1">
    <citation type="submission" date="2022-05" db="EMBL/GenBank/DDBJ databases">
        <title>Streptomyces sp. nov. RY43-2 isolated from soil of a peat swamp forest.</title>
        <authorList>
            <person name="Kanchanasin P."/>
            <person name="Tanasupawat S."/>
            <person name="Phongsopitanun W."/>
        </authorList>
    </citation>
    <scope>NUCLEOTIDE SEQUENCE [LARGE SCALE GENOMIC DNA]</scope>
    <source>
        <strain evidence="8 9">RY43-2</strain>
    </source>
</reference>
<dbReference type="RefSeq" id="WP_252426756.1">
    <property type="nucleotide sequence ID" value="NZ_JAMWMR010000021.1"/>
</dbReference>
<organism evidence="8 9">
    <name type="scientific">Streptomyces macrolidinus</name>
    <dbReference type="NCBI Taxonomy" id="2952607"/>
    <lineage>
        <taxon>Bacteria</taxon>
        <taxon>Bacillati</taxon>
        <taxon>Actinomycetota</taxon>
        <taxon>Actinomycetes</taxon>
        <taxon>Kitasatosporales</taxon>
        <taxon>Streptomycetaceae</taxon>
        <taxon>Streptomyces</taxon>
    </lineage>
</organism>
<dbReference type="InterPro" id="IPR036249">
    <property type="entry name" value="Thioredoxin-like_sf"/>
</dbReference>
<evidence type="ECO:0000313" key="9">
    <source>
        <dbReference type="Proteomes" id="UP001523219"/>
    </source>
</evidence>
<comment type="caution">
    <text evidence="8">The sequence shown here is derived from an EMBL/GenBank/DDBJ whole genome shotgun (WGS) entry which is preliminary data.</text>
</comment>
<dbReference type="PROSITE" id="PS51257">
    <property type="entry name" value="PROKAR_LIPOPROTEIN"/>
    <property type="match status" value="1"/>
</dbReference>
<keyword evidence="3" id="KW-0735">Signal-anchor</keyword>
<dbReference type="Proteomes" id="UP001523219">
    <property type="component" value="Unassembled WGS sequence"/>
</dbReference>
<dbReference type="PROSITE" id="PS00194">
    <property type="entry name" value="THIOREDOXIN_1"/>
    <property type="match status" value="1"/>
</dbReference>
<keyword evidence="5" id="KW-0676">Redox-active center</keyword>
<keyword evidence="3" id="KW-0812">Transmembrane</keyword>
<dbReference type="InterPro" id="IPR013766">
    <property type="entry name" value="Thioredoxin_domain"/>
</dbReference>
<dbReference type="InterPro" id="IPR050553">
    <property type="entry name" value="Thioredoxin_ResA/DsbE_sf"/>
</dbReference>
<dbReference type="InterPro" id="IPR013740">
    <property type="entry name" value="Redoxin"/>
</dbReference>
<evidence type="ECO:0000259" key="7">
    <source>
        <dbReference type="PROSITE" id="PS51352"/>
    </source>
</evidence>
<keyword evidence="2" id="KW-0201">Cytochrome c-type biogenesis</keyword>
<dbReference type="CDD" id="cd02966">
    <property type="entry name" value="TlpA_like_family"/>
    <property type="match status" value="1"/>
</dbReference>
<dbReference type="PROSITE" id="PS51352">
    <property type="entry name" value="THIOREDOXIN_2"/>
    <property type="match status" value="1"/>
</dbReference>
<evidence type="ECO:0000256" key="2">
    <source>
        <dbReference type="ARBA" id="ARBA00022748"/>
    </source>
</evidence>
<evidence type="ECO:0000256" key="1">
    <source>
        <dbReference type="ARBA" id="ARBA00004196"/>
    </source>
</evidence>
<protein>
    <submittedName>
        <fullName evidence="8">TlpA family protein disulfide reductase</fullName>
    </submittedName>
</protein>
<gene>
    <name evidence="8" type="ORF">NGF19_21780</name>
</gene>
<dbReference type="PANTHER" id="PTHR42852">
    <property type="entry name" value="THIOL:DISULFIDE INTERCHANGE PROTEIN DSBE"/>
    <property type="match status" value="1"/>
</dbReference>
<dbReference type="Pfam" id="PF08534">
    <property type="entry name" value="Redoxin"/>
    <property type="match status" value="1"/>
</dbReference>
<dbReference type="EMBL" id="JAMWMR010000021">
    <property type="protein sequence ID" value="MCN9243381.1"/>
    <property type="molecule type" value="Genomic_DNA"/>
</dbReference>
<dbReference type="PANTHER" id="PTHR42852:SF6">
    <property type="entry name" value="THIOL:DISULFIDE INTERCHANGE PROTEIN DSBE"/>
    <property type="match status" value="1"/>
</dbReference>
<feature type="chain" id="PRO_5045130715" evidence="6">
    <location>
        <begin position="23"/>
        <end position="197"/>
    </location>
</feature>
<dbReference type="SUPFAM" id="SSF52833">
    <property type="entry name" value="Thioredoxin-like"/>
    <property type="match status" value="1"/>
</dbReference>
<keyword evidence="6" id="KW-0732">Signal</keyword>
<feature type="signal peptide" evidence="6">
    <location>
        <begin position="1"/>
        <end position="22"/>
    </location>
</feature>
<keyword evidence="4" id="KW-1015">Disulfide bond</keyword>
<dbReference type="InterPro" id="IPR017937">
    <property type="entry name" value="Thioredoxin_CS"/>
</dbReference>
<evidence type="ECO:0000313" key="8">
    <source>
        <dbReference type="EMBL" id="MCN9243381.1"/>
    </source>
</evidence>
<proteinExistence type="predicted"/>
<sequence>MHLGRALHLPLAAALVTAAALSLTGCDNSGAGGDRAHYVTDADGISTVRKADRQPAGAMKGETLDGKRLDVADLRGKVVVMNVWGSWCVPCRAEIPNFVKVAKAVKGKGVEFVGINTREASRTQAVAFEKDFHVDYPSLYDPTGKLVLAGFPKGTLNPQTLPSTIVLDQDGKIAARSLQGLSEERLRKMIDAVLADT</sequence>
<evidence type="ECO:0000256" key="5">
    <source>
        <dbReference type="ARBA" id="ARBA00023284"/>
    </source>
</evidence>
<name>A0ABT0ZIJ3_9ACTN</name>
<accession>A0ABT0ZIJ3</accession>